<keyword evidence="1" id="KW-1133">Transmembrane helix</keyword>
<keyword evidence="3" id="KW-1185">Reference proteome</keyword>
<reference evidence="2" key="1">
    <citation type="submission" date="2023-03" db="EMBL/GenBank/DDBJ databases">
        <title>Massive genome expansion in bonnet fungi (Mycena s.s.) driven by repeated elements and novel gene families across ecological guilds.</title>
        <authorList>
            <consortium name="Lawrence Berkeley National Laboratory"/>
            <person name="Harder C.B."/>
            <person name="Miyauchi S."/>
            <person name="Viragh M."/>
            <person name="Kuo A."/>
            <person name="Thoen E."/>
            <person name="Andreopoulos B."/>
            <person name="Lu D."/>
            <person name="Skrede I."/>
            <person name="Drula E."/>
            <person name="Henrissat B."/>
            <person name="Morin E."/>
            <person name="Kohler A."/>
            <person name="Barry K."/>
            <person name="LaButti K."/>
            <person name="Morin E."/>
            <person name="Salamov A."/>
            <person name="Lipzen A."/>
            <person name="Mereny Z."/>
            <person name="Hegedus B."/>
            <person name="Baldrian P."/>
            <person name="Stursova M."/>
            <person name="Weitz H."/>
            <person name="Taylor A."/>
            <person name="Grigoriev I.V."/>
            <person name="Nagy L.G."/>
            <person name="Martin F."/>
            <person name="Kauserud H."/>
        </authorList>
    </citation>
    <scope>NUCLEOTIDE SEQUENCE</scope>
    <source>
        <strain evidence="2">CBHHK173m</strain>
    </source>
</reference>
<evidence type="ECO:0000256" key="1">
    <source>
        <dbReference type="SAM" id="Phobius"/>
    </source>
</evidence>
<organism evidence="2 3">
    <name type="scientific">Mycena belliarum</name>
    <dbReference type="NCBI Taxonomy" id="1033014"/>
    <lineage>
        <taxon>Eukaryota</taxon>
        <taxon>Fungi</taxon>
        <taxon>Dikarya</taxon>
        <taxon>Basidiomycota</taxon>
        <taxon>Agaricomycotina</taxon>
        <taxon>Agaricomycetes</taxon>
        <taxon>Agaricomycetidae</taxon>
        <taxon>Agaricales</taxon>
        <taxon>Marasmiineae</taxon>
        <taxon>Mycenaceae</taxon>
        <taxon>Mycena</taxon>
    </lineage>
</organism>
<accession>A0AAD6TPE3</accession>
<keyword evidence="1" id="KW-0812">Transmembrane</keyword>
<evidence type="ECO:0000313" key="2">
    <source>
        <dbReference type="EMBL" id="KAJ7073221.1"/>
    </source>
</evidence>
<proteinExistence type="predicted"/>
<dbReference type="Proteomes" id="UP001222325">
    <property type="component" value="Unassembled WGS sequence"/>
</dbReference>
<protein>
    <submittedName>
        <fullName evidence="2">Uncharacterized protein</fullName>
    </submittedName>
</protein>
<comment type="caution">
    <text evidence="2">The sequence shown here is derived from an EMBL/GenBank/DDBJ whole genome shotgun (WGS) entry which is preliminary data.</text>
</comment>
<dbReference type="AlphaFoldDB" id="A0AAD6TPE3"/>
<keyword evidence="1" id="KW-0472">Membrane</keyword>
<sequence length="115" mass="12300">MFVIIVPASACRAPTVIVLFWADWGQKIGDSGAPHFTRIIDAVGLLLGTAFALGLLRFTLYTEVKDGWQYPSPIAMFVVGGVLPSGTQSSVQNLGNAFNSTQLAEIYGSILVAPW</sequence>
<feature type="transmembrane region" description="Helical" evidence="1">
    <location>
        <begin position="39"/>
        <end position="60"/>
    </location>
</feature>
<dbReference type="EMBL" id="JARJCN010000119">
    <property type="protein sequence ID" value="KAJ7073221.1"/>
    <property type="molecule type" value="Genomic_DNA"/>
</dbReference>
<evidence type="ECO:0000313" key="3">
    <source>
        <dbReference type="Proteomes" id="UP001222325"/>
    </source>
</evidence>
<gene>
    <name evidence="2" type="ORF">B0H15DRAFT_957367</name>
</gene>
<name>A0AAD6TPE3_9AGAR</name>